<feature type="coiled-coil region" evidence="1">
    <location>
        <begin position="51"/>
        <end position="81"/>
    </location>
</feature>
<keyword evidence="4" id="KW-1185">Reference proteome</keyword>
<accession>A0AAD1U3K7</accession>
<dbReference type="AlphaFoldDB" id="A0AAD1U3K7"/>
<feature type="region of interest" description="Disordered" evidence="2">
    <location>
        <begin position="1"/>
        <end position="28"/>
    </location>
</feature>
<keyword evidence="1" id="KW-0175">Coiled coil</keyword>
<dbReference type="Proteomes" id="UP001295684">
    <property type="component" value="Unassembled WGS sequence"/>
</dbReference>
<reference evidence="3" key="1">
    <citation type="submission" date="2023-07" db="EMBL/GenBank/DDBJ databases">
        <authorList>
            <consortium name="AG Swart"/>
            <person name="Singh M."/>
            <person name="Singh A."/>
            <person name="Seah K."/>
            <person name="Emmerich C."/>
        </authorList>
    </citation>
    <scope>NUCLEOTIDE SEQUENCE</scope>
    <source>
        <strain evidence="3">DP1</strain>
    </source>
</reference>
<sequence>MAVTKKKRSRVDSKKKRLFHQRSKKKGYRIKERTAVEDNLNTHEEEEKVHQDALLEKKKKINEAIQEQAERRKEIRKAINETFKGIEIEVKENTKVDKDIEQAELKAIDTIEIGDIMTRNEGAFVATNKLNVKKIMKSIMKSSAKSKEIISLILIVNNLKSGKVTAEGNAQLKPISNLDDIYLFFLVILPELIVKSMIPSYTVSQKKRDLKKVNKEEMDDEEGHSETLTAENKAIIMKYLELFATIYSEIDKQEDVEVDLPSLAAMLSVIKTQKIGTRIITMLLVALKDGSLSQKLVSSYMELNCKQNKICIDIVLNAYLNLISYTDFNDLTIQKMTKETVKIAKKLAHRQYQFSCYSFLKNVCRKYRLKILKNKTDVSEKVADEIISENYIGILQYLSTFINAYEIEGKVENPIRDSYESVLLLISETLAFIGTEITIFMPYLLRLVKLYNKTLYIYCKYLENDNQTTNLTISSYILSILEKNDKFFNKDPESAKKKDLKTSGNLIQITKEQYNSGVMVNKYFQELLNCLKVSIALNYNRGANIGFPEFVISICYRLRKIVKNHQSMISNLKIKSNQEGKKDSKTHVYKARELKLEKLIEATQKATKYTVDLRNEYIKSVTVDTHDIKKMISWLSAGTTQSTEVSDTQKKLKGKPSGVKDPCSLYREGISLVKA</sequence>
<evidence type="ECO:0000313" key="3">
    <source>
        <dbReference type="EMBL" id="CAI2359544.1"/>
    </source>
</evidence>
<comment type="caution">
    <text evidence="3">The sequence shown here is derived from an EMBL/GenBank/DDBJ whole genome shotgun (WGS) entry which is preliminary data.</text>
</comment>
<dbReference type="EMBL" id="CAMPGE010000787">
    <property type="protein sequence ID" value="CAI2359544.1"/>
    <property type="molecule type" value="Genomic_DNA"/>
</dbReference>
<name>A0AAD1U3K7_EUPCR</name>
<evidence type="ECO:0000256" key="1">
    <source>
        <dbReference type="SAM" id="Coils"/>
    </source>
</evidence>
<protein>
    <submittedName>
        <fullName evidence="3">Uncharacterized protein</fullName>
    </submittedName>
</protein>
<evidence type="ECO:0000256" key="2">
    <source>
        <dbReference type="SAM" id="MobiDB-lite"/>
    </source>
</evidence>
<gene>
    <name evidence="3" type="ORF">ECRASSUSDP1_LOCUS835</name>
</gene>
<organism evidence="3 4">
    <name type="scientific">Euplotes crassus</name>
    <dbReference type="NCBI Taxonomy" id="5936"/>
    <lineage>
        <taxon>Eukaryota</taxon>
        <taxon>Sar</taxon>
        <taxon>Alveolata</taxon>
        <taxon>Ciliophora</taxon>
        <taxon>Intramacronucleata</taxon>
        <taxon>Spirotrichea</taxon>
        <taxon>Hypotrichia</taxon>
        <taxon>Euplotida</taxon>
        <taxon>Euplotidae</taxon>
        <taxon>Moneuplotes</taxon>
    </lineage>
</organism>
<proteinExistence type="predicted"/>
<evidence type="ECO:0000313" key="4">
    <source>
        <dbReference type="Proteomes" id="UP001295684"/>
    </source>
</evidence>